<evidence type="ECO:0000256" key="2">
    <source>
        <dbReference type="ARBA" id="ARBA00008566"/>
    </source>
</evidence>
<feature type="transmembrane region" description="Helical" evidence="8">
    <location>
        <begin position="241"/>
        <end position="265"/>
    </location>
</feature>
<keyword evidence="5 8" id="KW-0812">Transmembrane</keyword>
<evidence type="ECO:0000256" key="5">
    <source>
        <dbReference type="ARBA" id="ARBA00022692"/>
    </source>
</evidence>
<dbReference type="GO" id="GO:0000319">
    <property type="term" value="F:sulfite transmembrane transporter activity"/>
    <property type="evidence" value="ECO:0007669"/>
    <property type="project" value="TreeGrafter"/>
</dbReference>
<dbReference type="Pfam" id="PF03595">
    <property type="entry name" value="SLAC1"/>
    <property type="match status" value="1"/>
</dbReference>
<evidence type="ECO:0000256" key="8">
    <source>
        <dbReference type="SAM" id="Phobius"/>
    </source>
</evidence>
<feature type="non-terminal residue" evidence="9">
    <location>
        <position position="1"/>
    </location>
</feature>
<evidence type="ECO:0000256" key="4">
    <source>
        <dbReference type="ARBA" id="ARBA00022475"/>
    </source>
</evidence>
<keyword evidence="10" id="KW-1185">Reference proteome</keyword>
<keyword evidence="3" id="KW-0813">Transport</keyword>
<feature type="transmembrane region" description="Helical" evidence="8">
    <location>
        <begin position="351"/>
        <end position="378"/>
    </location>
</feature>
<keyword evidence="7 8" id="KW-0472">Membrane</keyword>
<feature type="transmembrane region" description="Helical" evidence="8">
    <location>
        <begin position="167"/>
        <end position="189"/>
    </location>
</feature>
<feature type="transmembrane region" description="Helical" evidence="8">
    <location>
        <begin position="285"/>
        <end position="312"/>
    </location>
</feature>
<feature type="transmembrane region" description="Helical" evidence="8">
    <location>
        <begin position="324"/>
        <end position="345"/>
    </location>
</feature>
<evidence type="ECO:0000256" key="3">
    <source>
        <dbReference type="ARBA" id="ARBA00022448"/>
    </source>
</evidence>
<feature type="transmembrane region" description="Helical" evidence="8">
    <location>
        <begin position="201"/>
        <end position="229"/>
    </location>
</feature>
<keyword evidence="4" id="KW-1003">Cell membrane</keyword>
<proteinExistence type="inferred from homology"/>
<evidence type="ECO:0000256" key="6">
    <source>
        <dbReference type="ARBA" id="ARBA00022989"/>
    </source>
</evidence>
<comment type="similarity">
    <text evidence="2">Belongs to the tellurite-resistance/dicarboxylate transporter (TDT) family.</text>
</comment>
<evidence type="ECO:0000256" key="7">
    <source>
        <dbReference type="ARBA" id="ARBA00023136"/>
    </source>
</evidence>
<dbReference type="PANTHER" id="PTHR31686">
    <property type="match status" value="1"/>
</dbReference>
<keyword evidence="6 8" id="KW-1133">Transmembrane helix</keyword>
<dbReference type="PANTHER" id="PTHR31686:SF3">
    <property type="entry name" value="ACID TRANSPORT PROTEIN, PUTATIVE (AFU_ORTHOLOGUE AFUA_4G09410)-RELATED"/>
    <property type="match status" value="1"/>
</dbReference>
<feature type="transmembrane region" description="Helical" evidence="8">
    <location>
        <begin position="133"/>
        <end position="155"/>
    </location>
</feature>
<dbReference type="InterPro" id="IPR051629">
    <property type="entry name" value="Sulfite_efflux_TDT"/>
</dbReference>
<protein>
    <submittedName>
        <fullName evidence="9">Sulfite efflux pump SSU1</fullName>
    </submittedName>
</protein>
<comment type="subcellular location">
    <subcellularLocation>
        <location evidence="1">Cell membrane</location>
        <topology evidence="1">Multi-pass membrane protein</topology>
    </subcellularLocation>
</comment>
<organism evidence="9 10">
    <name type="scientific">Lachnellula suecica</name>
    <dbReference type="NCBI Taxonomy" id="602035"/>
    <lineage>
        <taxon>Eukaryota</taxon>
        <taxon>Fungi</taxon>
        <taxon>Dikarya</taxon>
        <taxon>Ascomycota</taxon>
        <taxon>Pezizomycotina</taxon>
        <taxon>Leotiomycetes</taxon>
        <taxon>Helotiales</taxon>
        <taxon>Lachnaceae</taxon>
        <taxon>Lachnellula</taxon>
    </lineage>
</organism>
<feature type="transmembrane region" description="Helical" evidence="8">
    <location>
        <begin position="21"/>
        <end position="43"/>
    </location>
</feature>
<dbReference type="OrthoDB" id="1099at2759"/>
<dbReference type="InterPro" id="IPR038665">
    <property type="entry name" value="Voltage-dep_anion_channel_sf"/>
</dbReference>
<evidence type="ECO:0000313" key="10">
    <source>
        <dbReference type="Proteomes" id="UP000469558"/>
    </source>
</evidence>
<dbReference type="Proteomes" id="UP000469558">
    <property type="component" value="Unassembled WGS sequence"/>
</dbReference>
<comment type="caution">
    <text evidence="9">The sequence shown here is derived from an EMBL/GenBank/DDBJ whole genome shotgun (WGS) entry which is preliminary data.</text>
</comment>
<feature type="transmembrane region" description="Helical" evidence="8">
    <location>
        <begin position="55"/>
        <end position="76"/>
    </location>
</feature>
<dbReference type="InterPro" id="IPR004695">
    <property type="entry name" value="SLAC1/Mae1/Ssu1/TehA"/>
</dbReference>
<evidence type="ECO:0000256" key="1">
    <source>
        <dbReference type="ARBA" id="ARBA00004651"/>
    </source>
</evidence>
<sequence>VNNMSSKERVEPLHRSPFRAMVQDFSPVWFTWCMNAGIIAILLHQLPYQFRGLHVLSTIAFVIDLVLFIIFSLIFLTRFAWFKRQAYYEITDDTNELALGACWPIAWQTISSLTCLIASNASWGGHAFTLVGYVMWWIGTGWTVAYLLFTFITMIRRHNVAKQKLPPTIVIPAVAVSTAATTGGLIAIYSDNISARLAVPIIIVSFMMVGVGVFMAIMLFTLLLHNLFVDGWPAPDNITSMWMFVGPMGQGAAAIQLLGSAAHTYGRFAGYNKGTFLTETAAAPLDVACIFFALMLTGMGTIFGLIAFYAMIEVAWKRQLKWHLTWNSIIFPTGTLTTSFLLFSIEMDSPAFRAVTTALVILLVLVFLLNVGFTFWNVAKGELLIVRKNPRASHVD</sequence>
<reference evidence="9 10" key="1">
    <citation type="submission" date="2018-05" db="EMBL/GenBank/DDBJ databases">
        <title>Genome sequencing and assembly of the regulated plant pathogen Lachnellula willkommii and related sister species for the development of diagnostic species identification markers.</title>
        <authorList>
            <person name="Giroux E."/>
            <person name="Bilodeau G."/>
        </authorList>
    </citation>
    <scope>NUCLEOTIDE SEQUENCE [LARGE SCALE GENOMIC DNA]</scope>
    <source>
        <strain evidence="9 10">CBS 268.59</strain>
    </source>
</reference>
<gene>
    <name evidence="9" type="primary">SSU1_1</name>
    <name evidence="9" type="ORF">LSUE1_G004483</name>
</gene>
<evidence type="ECO:0000313" key="9">
    <source>
        <dbReference type="EMBL" id="TVY82220.1"/>
    </source>
</evidence>
<dbReference type="EMBL" id="QGMK01000352">
    <property type="protein sequence ID" value="TVY82220.1"/>
    <property type="molecule type" value="Genomic_DNA"/>
</dbReference>
<dbReference type="AlphaFoldDB" id="A0A8T9CE80"/>
<accession>A0A8T9CE80</accession>
<dbReference type="Gene3D" id="1.50.10.150">
    <property type="entry name" value="Voltage-dependent anion channel"/>
    <property type="match status" value="1"/>
</dbReference>
<name>A0A8T9CE80_9HELO</name>
<dbReference type="GO" id="GO:0005886">
    <property type="term" value="C:plasma membrane"/>
    <property type="evidence" value="ECO:0007669"/>
    <property type="project" value="UniProtKB-SubCell"/>
</dbReference>